<protein>
    <submittedName>
        <fullName evidence="1">Unnamed protein product</fullName>
    </submittedName>
</protein>
<proteinExistence type="predicted"/>
<gene>
    <name evidence="1" type="ORF">Plil01_000679500</name>
</gene>
<comment type="caution">
    <text evidence="1">The sequence shown here is derived from an EMBL/GenBank/DDBJ whole genome shotgun (WGS) entry which is preliminary data.</text>
</comment>
<dbReference type="Proteomes" id="UP001165083">
    <property type="component" value="Unassembled WGS sequence"/>
</dbReference>
<keyword evidence="2" id="KW-1185">Reference proteome</keyword>
<organism evidence="1 2">
    <name type="scientific">Phytophthora lilii</name>
    <dbReference type="NCBI Taxonomy" id="2077276"/>
    <lineage>
        <taxon>Eukaryota</taxon>
        <taxon>Sar</taxon>
        <taxon>Stramenopiles</taxon>
        <taxon>Oomycota</taxon>
        <taxon>Peronosporomycetes</taxon>
        <taxon>Peronosporales</taxon>
        <taxon>Peronosporaceae</taxon>
        <taxon>Phytophthora</taxon>
    </lineage>
</organism>
<dbReference type="EMBL" id="BSXW01000311">
    <property type="protein sequence ID" value="GMF18237.1"/>
    <property type="molecule type" value="Genomic_DNA"/>
</dbReference>
<accession>A0A9W6TSA4</accession>
<evidence type="ECO:0000313" key="1">
    <source>
        <dbReference type="EMBL" id="GMF18237.1"/>
    </source>
</evidence>
<name>A0A9W6TSA4_9STRA</name>
<dbReference type="AlphaFoldDB" id="A0A9W6TSA4"/>
<sequence>MHPKSTSAPVFADLEVSSISESQCLEGELQIHFHARRVLHLSLKVPGRRHPVGRISIIRLRWFRTVDSDVHTSVLDEYSNDALMIRISAEYREAGFVCIIVLRCRIRAKLGISSEVRHSFSQSSQSTEVYRLEMSSHERKQRADACSVAQRWQLAFANCP</sequence>
<evidence type="ECO:0000313" key="2">
    <source>
        <dbReference type="Proteomes" id="UP001165083"/>
    </source>
</evidence>
<reference evidence="1" key="1">
    <citation type="submission" date="2023-04" db="EMBL/GenBank/DDBJ databases">
        <title>Phytophthora lilii NBRC 32176.</title>
        <authorList>
            <person name="Ichikawa N."/>
            <person name="Sato H."/>
            <person name="Tonouchi N."/>
        </authorList>
    </citation>
    <scope>NUCLEOTIDE SEQUENCE</scope>
    <source>
        <strain evidence="1">NBRC 32176</strain>
    </source>
</reference>